<dbReference type="PANTHER" id="PTHR21106:SF2">
    <property type="entry name" value="NADH DEHYDROGENASE [UBIQUINONE] 1 BETA SUBCOMPLEX SUBUNIT 6"/>
    <property type="match status" value="1"/>
</dbReference>
<evidence type="ECO:0000313" key="2">
    <source>
        <dbReference type="EMBL" id="NOV45912.1"/>
    </source>
</evidence>
<keyword evidence="1" id="KW-0472">Membrane</keyword>
<dbReference type="InterPro" id="IPR019174">
    <property type="entry name" value="NADH_DH_b-subcmplx_su6"/>
</dbReference>
<dbReference type="EMBL" id="GIIL01002186">
    <property type="protein sequence ID" value="NOV45912.1"/>
    <property type="molecule type" value="Transcribed_RNA"/>
</dbReference>
<feature type="transmembrane region" description="Helical" evidence="1">
    <location>
        <begin position="88"/>
        <end position="111"/>
    </location>
</feature>
<evidence type="ECO:0000256" key="1">
    <source>
        <dbReference type="SAM" id="Phobius"/>
    </source>
</evidence>
<protein>
    <submittedName>
        <fullName evidence="2">Putative ubiquinone oxidoreductase ndufb6/b17 subunit</fullName>
    </submittedName>
</protein>
<dbReference type="PANTHER" id="PTHR21106">
    <property type="entry name" value="NADH DEHYDROGENASE [UBIQUINONE] 1 BETA SUBCOMPLEX SUBUNIT 6"/>
    <property type="match status" value="1"/>
</dbReference>
<name>A0A6M2DHZ0_XENCH</name>
<dbReference type="GO" id="GO:0006120">
    <property type="term" value="P:mitochondrial electron transport, NADH to ubiquinone"/>
    <property type="evidence" value="ECO:0007669"/>
    <property type="project" value="InterPro"/>
</dbReference>
<accession>A0A6M2DHZ0</accession>
<keyword evidence="1" id="KW-0812">Transmembrane</keyword>
<organism evidence="2">
    <name type="scientific">Xenopsylla cheopis</name>
    <name type="common">Oriental rat flea</name>
    <name type="synonym">Pulex cheopis</name>
    <dbReference type="NCBI Taxonomy" id="163159"/>
    <lineage>
        <taxon>Eukaryota</taxon>
        <taxon>Metazoa</taxon>
        <taxon>Ecdysozoa</taxon>
        <taxon>Arthropoda</taxon>
        <taxon>Hexapoda</taxon>
        <taxon>Insecta</taxon>
        <taxon>Pterygota</taxon>
        <taxon>Neoptera</taxon>
        <taxon>Endopterygota</taxon>
        <taxon>Siphonaptera</taxon>
        <taxon>Pulicidae</taxon>
        <taxon>Xenopsyllinae</taxon>
        <taxon>Xenopsylla</taxon>
    </lineage>
</organism>
<dbReference type="AlphaFoldDB" id="A0A6M2DHZ0"/>
<dbReference type="Pfam" id="PF09782">
    <property type="entry name" value="NDUF_B6"/>
    <property type="match status" value="1"/>
</dbReference>
<keyword evidence="1" id="KW-1133">Transmembrane helix</keyword>
<sequence length="162" mass="19262">MASETGGVKPFPIAGRMIHERERLIGMTDEERAWRAKWLKDQVLAPDEPRHVPEYWKQRTNIIRRFYKYPLDRFEAFLEPKIGANKAVVTRLIIGKFSMILMGVYATIYYFKYNQQDWTSRSGWRVWTSRQRFTPNHEGFPILSDRSEPRDYASRGFKNSPI</sequence>
<proteinExistence type="predicted"/>
<reference evidence="2" key="1">
    <citation type="submission" date="2020-03" db="EMBL/GenBank/DDBJ databases">
        <title>Transcriptomic Profiling of the Digestive Tract of the Rat Flea, Xenopsylla cheopis, Following Blood Feeding and Infection with Yersinia pestis.</title>
        <authorList>
            <person name="Bland D.M."/>
            <person name="Martens C.A."/>
            <person name="Virtaneva K."/>
            <person name="Kanakabandi K."/>
            <person name="Long D."/>
            <person name="Rosenke R."/>
            <person name="Saturday G.A."/>
            <person name="Hoyt F.H."/>
            <person name="Bruno D.P."/>
            <person name="Ribeiro J.M.C."/>
            <person name="Hinnebusch J."/>
        </authorList>
    </citation>
    <scope>NUCLEOTIDE SEQUENCE</scope>
</reference>
<keyword evidence="2" id="KW-0830">Ubiquinone</keyword>
<dbReference type="GO" id="GO:0005739">
    <property type="term" value="C:mitochondrion"/>
    <property type="evidence" value="ECO:0007669"/>
    <property type="project" value="GOC"/>
</dbReference>